<protein>
    <submittedName>
        <fullName evidence="7">Yip1 domain protein</fullName>
    </submittedName>
</protein>
<feature type="transmembrane region" description="Helical" evidence="5">
    <location>
        <begin position="131"/>
        <end position="152"/>
    </location>
</feature>
<dbReference type="Pfam" id="PF04893">
    <property type="entry name" value="Yip1"/>
    <property type="match status" value="1"/>
</dbReference>
<feature type="transmembrane region" description="Helical" evidence="5">
    <location>
        <begin position="69"/>
        <end position="92"/>
    </location>
</feature>
<name>A0A1X7A652_9RHOB</name>
<reference evidence="8" key="1">
    <citation type="submission" date="2017-03" db="EMBL/GenBank/DDBJ databases">
        <authorList>
            <person name="Rodrigo-Torres L."/>
            <person name="Arahal R.D."/>
            <person name="Lucena T."/>
        </authorList>
    </citation>
    <scope>NUCLEOTIDE SEQUENCE [LARGE SCALE GENOMIC DNA]</scope>
    <source>
        <strain evidence="8">CECT 8411</strain>
    </source>
</reference>
<gene>
    <name evidence="7" type="ORF">RUM8411_03730</name>
</gene>
<evidence type="ECO:0000256" key="2">
    <source>
        <dbReference type="ARBA" id="ARBA00022692"/>
    </source>
</evidence>
<feature type="transmembrane region" description="Helical" evidence="5">
    <location>
        <begin position="104"/>
        <end position="124"/>
    </location>
</feature>
<evidence type="ECO:0000313" key="7">
    <source>
        <dbReference type="EMBL" id="SLN71699.1"/>
    </source>
</evidence>
<dbReference type="EMBL" id="FWFP01000012">
    <property type="protein sequence ID" value="SLN71699.1"/>
    <property type="molecule type" value="Genomic_DNA"/>
</dbReference>
<dbReference type="OrthoDB" id="7872013at2"/>
<evidence type="ECO:0000256" key="4">
    <source>
        <dbReference type="ARBA" id="ARBA00023136"/>
    </source>
</evidence>
<evidence type="ECO:0000313" key="8">
    <source>
        <dbReference type="Proteomes" id="UP000193778"/>
    </source>
</evidence>
<evidence type="ECO:0000256" key="5">
    <source>
        <dbReference type="SAM" id="Phobius"/>
    </source>
</evidence>
<feature type="transmembrane region" description="Helical" evidence="5">
    <location>
        <begin position="36"/>
        <end position="57"/>
    </location>
</feature>
<evidence type="ECO:0000256" key="1">
    <source>
        <dbReference type="ARBA" id="ARBA00004141"/>
    </source>
</evidence>
<accession>A0A1X7A652</accession>
<dbReference type="AlphaFoldDB" id="A0A1X7A652"/>
<dbReference type="GO" id="GO:0016020">
    <property type="term" value="C:membrane"/>
    <property type="evidence" value="ECO:0007669"/>
    <property type="project" value="UniProtKB-SubCell"/>
</dbReference>
<dbReference type="Proteomes" id="UP000193778">
    <property type="component" value="Unassembled WGS sequence"/>
</dbReference>
<evidence type="ECO:0000259" key="6">
    <source>
        <dbReference type="Pfam" id="PF04893"/>
    </source>
</evidence>
<comment type="subcellular location">
    <subcellularLocation>
        <location evidence="1">Membrane</location>
        <topology evidence="1">Multi-pass membrane protein</topology>
    </subcellularLocation>
</comment>
<sequence>MNFVAFANLAVLTLTNPVDAARQLMAIKPGREVLWLAFFLAVVLNCLVQVGLGNFIPTPAGQALPPPDPIYLILIRSAGAIFLSIMTFLFFGRLLGGVGSFDDIMILTVWLQYLQIAAQFLILIVTIQLPFLMLMFLLATAVLSLYVTLHFLNEAHKFGSLWKSFGVILLSGTVALLFVLMLSPAGPV</sequence>
<dbReference type="RefSeq" id="WP_085824177.1">
    <property type="nucleotide sequence ID" value="NZ_FWFP01000012.1"/>
</dbReference>
<dbReference type="InterPro" id="IPR006977">
    <property type="entry name" value="Yip1_dom"/>
</dbReference>
<keyword evidence="8" id="KW-1185">Reference proteome</keyword>
<feature type="transmembrane region" description="Helical" evidence="5">
    <location>
        <begin position="164"/>
        <end position="182"/>
    </location>
</feature>
<keyword evidence="2 5" id="KW-0812">Transmembrane</keyword>
<keyword evidence="4 5" id="KW-0472">Membrane</keyword>
<feature type="domain" description="Yip1" evidence="6">
    <location>
        <begin position="13"/>
        <end position="181"/>
    </location>
</feature>
<organism evidence="7 8">
    <name type="scientific">Ruegeria meonggei</name>
    <dbReference type="NCBI Taxonomy" id="1446476"/>
    <lineage>
        <taxon>Bacteria</taxon>
        <taxon>Pseudomonadati</taxon>
        <taxon>Pseudomonadota</taxon>
        <taxon>Alphaproteobacteria</taxon>
        <taxon>Rhodobacterales</taxon>
        <taxon>Roseobacteraceae</taxon>
        <taxon>Ruegeria</taxon>
    </lineage>
</organism>
<keyword evidence="3 5" id="KW-1133">Transmembrane helix</keyword>
<evidence type="ECO:0000256" key="3">
    <source>
        <dbReference type="ARBA" id="ARBA00022989"/>
    </source>
</evidence>
<proteinExistence type="predicted"/>